<protein>
    <submittedName>
        <fullName evidence="1">Uncharacterized protein</fullName>
    </submittedName>
</protein>
<dbReference type="RefSeq" id="XP_035343585.1">
    <property type="nucleotide sequence ID" value="XM_035487692.1"/>
</dbReference>
<gene>
    <name evidence="1" type="ORF">TRUGW13939_04519</name>
</gene>
<dbReference type="Proteomes" id="UP000509510">
    <property type="component" value="Chromosome II"/>
</dbReference>
<organism evidence="1 2">
    <name type="scientific">Talaromyces rugulosus</name>
    <name type="common">Penicillium rugulosum</name>
    <dbReference type="NCBI Taxonomy" id="121627"/>
    <lineage>
        <taxon>Eukaryota</taxon>
        <taxon>Fungi</taxon>
        <taxon>Dikarya</taxon>
        <taxon>Ascomycota</taxon>
        <taxon>Pezizomycotina</taxon>
        <taxon>Eurotiomycetes</taxon>
        <taxon>Eurotiomycetidae</taxon>
        <taxon>Eurotiales</taxon>
        <taxon>Trichocomaceae</taxon>
        <taxon>Talaromyces</taxon>
        <taxon>Talaromyces sect. Islandici</taxon>
    </lineage>
</organism>
<evidence type="ECO:0000313" key="2">
    <source>
        <dbReference type="Proteomes" id="UP000509510"/>
    </source>
</evidence>
<dbReference type="KEGG" id="trg:TRUGW13939_04519"/>
<evidence type="ECO:0000313" key="1">
    <source>
        <dbReference type="EMBL" id="QKX57407.1"/>
    </source>
</evidence>
<dbReference type="OrthoDB" id="4224309at2759"/>
<dbReference type="EMBL" id="CP055899">
    <property type="protein sequence ID" value="QKX57407.1"/>
    <property type="molecule type" value="Genomic_DNA"/>
</dbReference>
<name>A0A7H8QTW6_TALRU</name>
<sequence>MAPLTEEILIQHNLLISEQKISTEESHAAKVVKWEKIHQAHYQLGDTMGHKIVLDSDPFDDDASKHTSLQETEFSCNLELSLLDQSASEGPLERFFTPDGCSDPCYLSRDALGTQFANEDSVEARRLHAEMCVEIIVQNENANKGSTHA</sequence>
<dbReference type="AlphaFoldDB" id="A0A7H8QTW6"/>
<dbReference type="GeneID" id="55992020"/>
<reference evidence="2" key="1">
    <citation type="submission" date="2020-06" db="EMBL/GenBank/DDBJ databases">
        <title>A chromosome-scale genome assembly of Talaromyces rugulosus W13939.</title>
        <authorList>
            <person name="Wang B."/>
            <person name="Guo L."/>
            <person name="Ye K."/>
            <person name="Wang L."/>
        </authorList>
    </citation>
    <scope>NUCLEOTIDE SEQUENCE [LARGE SCALE GENOMIC DNA]</scope>
    <source>
        <strain evidence="2">W13939</strain>
    </source>
</reference>
<keyword evidence="2" id="KW-1185">Reference proteome</keyword>
<accession>A0A7H8QTW6</accession>
<proteinExistence type="predicted"/>